<reference evidence="3 4" key="1">
    <citation type="submission" date="2019-05" db="EMBL/GenBank/DDBJ databases">
        <title>Emergence of the Ug99 lineage of the wheat stem rust pathogen through somatic hybridization.</title>
        <authorList>
            <person name="Li F."/>
            <person name="Upadhyaya N.M."/>
            <person name="Sperschneider J."/>
            <person name="Matny O."/>
            <person name="Nguyen-Phuc H."/>
            <person name="Mago R."/>
            <person name="Raley C."/>
            <person name="Miller M.E."/>
            <person name="Silverstein K.A.T."/>
            <person name="Henningsen E."/>
            <person name="Hirsch C.D."/>
            <person name="Visser B."/>
            <person name="Pretorius Z.A."/>
            <person name="Steffenson B.J."/>
            <person name="Schwessinger B."/>
            <person name="Dodds P.N."/>
            <person name="Figueroa M."/>
        </authorList>
    </citation>
    <scope>NUCLEOTIDE SEQUENCE [LARGE SCALE GENOMIC DNA]</scope>
    <source>
        <strain evidence="2">21-0</strain>
        <strain evidence="1 4">Ug99</strain>
    </source>
</reference>
<name>A0A5B0P135_PUCGR</name>
<keyword evidence="3" id="KW-1185">Reference proteome</keyword>
<dbReference type="EMBL" id="VSWC01000079">
    <property type="protein sequence ID" value="KAA1094110.1"/>
    <property type="molecule type" value="Genomic_DNA"/>
</dbReference>
<evidence type="ECO:0000313" key="2">
    <source>
        <dbReference type="EMBL" id="KAA1094110.1"/>
    </source>
</evidence>
<sequence length="121" mass="13521">MKPSKPQIILSSLSALEITTRRCKGSARVKYKTDNTSPFLCLYEKTCKAYPHKLLLLQTVETSTSSLKECTQDQETTWDQQMYPQVAPVIISRAIIVQVDLSDQDAKSLKSTLLNNSGTLP</sequence>
<proteinExistence type="predicted"/>
<evidence type="ECO:0000313" key="4">
    <source>
        <dbReference type="Proteomes" id="UP000325313"/>
    </source>
</evidence>
<gene>
    <name evidence="2" type="ORF">PGT21_010050</name>
    <name evidence="1" type="ORF">PGTUg99_032502</name>
</gene>
<evidence type="ECO:0000313" key="1">
    <source>
        <dbReference type="EMBL" id="KAA1083408.1"/>
    </source>
</evidence>
<protein>
    <submittedName>
        <fullName evidence="2">Uncharacterized protein</fullName>
    </submittedName>
</protein>
<organism evidence="2 3">
    <name type="scientific">Puccinia graminis f. sp. tritici</name>
    <dbReference type="NCBI Taxonomy" id="56615"/>
    <lineage>
        <taxon>Eukaryota</taxon>
        <taxon>Fungi</taxon>
        <taxon>Dikarya</taxon>
        <taxon>Basidiomycota</taxon>
        <taxon>Pucciniomycotina</taxon>
        <taxon>Pucciniomycetes</taxon>
        <taxon>Pucciniales</taxon>
        <taxon>Pucciniaceae</taxon>
        <taxon>Puccinia</taxon>
    </lineage>
</organism>
<comment type="caution">
    <text evidence="2">The sequence shown here is derived from an EMBL/GenBank/DDBJ whole genome shotgun (WGS) entry which is preliminary data.</text>
</comment>
<evidence type="ECO:0000313" key="3">
    <source>
        <dbReference type="Proteomes" id="UP000324748"/>
    </source>
</evidence>
<dbReference type="AlphaFoldDB" id="A0A5B0P135"/>
<dbReference type="Proteomes" id="UP000324748">
    <property type="component" value="Unassembled WGS sequence"/>
</dbReference>
<dbReference type="Proteomes" id="UP000325313">
    <property type="component" value="Unassembled WGS sequence"/>
</dbReference>
<dbReference type="EMBL" id="VDEP01000438">
    <property type="protein sequence ID" value="KAA1083408.1"/>
    <property type="molecule type" value="Genomic_DNA"/>
</dbReference>
<accession>A0A5B0P135</accession>